<feature type="compositionally biased region" description="Low complexity" evidence="7">
    <location>
        <begin position="309"/>
        <end position="319"/>
    </location>
</feature>
<evidence type="ECO:0000256" key="4">
    <source>
        <dbReference type="ARBA" id="ARBA00023110"/>
    </source>
</evidence>
<dbReference type="Gene3D" id="3.10.50.40">
    <property type="match status" value="1"/>
</dbReference>
<feature type="transmembrane region" description="Helical" evidence="8">
    <location>
        <begin position="7"/>
        <end position="26"/>
    </location>
</feature>
<organism evidence="10 11">
    <name type="scientific">Alicyclobacillus fodiniaquatilis</name>
    <dbReference type="NCBI Taxonomy" id="1661150"/>
    <lineage>
        <taxon>Bacteria</taxon>
        <taxon>Bacillati</taxon>
        <taxon>Bacillota</taxon>
        <taxon>Bacilli</taxon>
        <taxon>Bacillales</taxon>
        <taxon>Alicyclobacillaceae</taxon>
        <taxon>Alicyclobacillus</taxon>
    </lineage>
</organism>
<keyword evidence="3" id="KW-0732">Signal</keyword>
<dbReference type="GO" id="GO:0016853">
    <property type="term" value="F:isomerase activity"/>
    <property type="evidence" value="ECO:0007669"/>
    <property type="project" value="UniProtKB-KW"/>
</dbReference>
<dbReference type="InterPro" id="IPR000297">
    <property type="entry name" value="PPIase_PpiC"/>
</dbReference>
<evidence type="ECO:0000256" key="6">
    <source>
        <dbReference type="PROSITE-ProRule" id="PRU00278"/>
    </source>
</evidence>
<evidence type="ECO:0000256" key="2">
    <source>
        <dbReference type="ARBA" id="ARBA00013194"/>
    </source>
</evidence>
<keyword evidence="4 6" id="KW-0697">Rotamase</keyword>
<accession>A0ABW4JK81</accession>
<protein>
    <recommendedName>
        <fullName evidence="2">peptidylprolyl isomerase</fullName>
        <ecNumber evidence="2">5.2.1.8</ecNumber>
    </recommendedName>
</protein>
<keyword evidence="8" id="KW-0472">Membrane</keyword>
<name>A0ABW4JK81_9BACL</name>
<dbReference type="EC" id="5.2.1.8" evidence="2"/>
<evidence type="ECO:0000256" key="7">
    <source>
        <dbReference type="SAM" id="MobiDB-lite"/>
    </source>
</evidence>
<keyword evidence="11" id="KW-1185">Reference proteome</keyword>
<comment type="caution">
    <text evidence="10">The sequence shown here is derived from an EMBL/GenBank/DDBJ whole genome shotgun (WGS) entry which is preliminary data.</text>
</comment>
<dbReference type="InterPro" id="IPR050245">
    <property type="entry name" value="PrsA_foldase"/>
</dbReference>
<dbReference type="InterPro" id="IPR027304">
    <property type="entry name" value="Trigger_fact/SurA_dom_sf"/>
</dbReference>
<keyword evidence="5 6" id="KW-0413">Isomerase</keyword>
<dbReference type="PROSITE" id="PS01096">
    <property type="entry name" value="PPIC_PPIASE_1"/>
    <property type="match status" value="1"/>
</dbReference>
<sequence length="319" mass="34283">MSSIKKIVSPVIGGLVGAVIVGGVWYGTHLSQQHGDVVAKVGGTPITRQTLLQESESYAGTQMLEQLITNQLVLDAAAKQKVTASDKEVNSALQSLEEQDGISSDAQLESMLAQSHMTKAQLMEQLKVEVLEEKIAENKVKVTAKQIQTYYNNNKKNLASAKKVSLSDIIVSTKAKAQNIKKQLDAGQSFATLAKKNSTDTSTKSKGGKMGSMTQDQLDPAIAPTAFKMKKGQISDPIKVSTGYELIQVNDITPSVVPTLAKAKSQITTILKQQNMEQPQELVADLMKKDNVQILDSSYSSVKEAMENPSPSSSSGVSE</sequence>
<dbReference type="Gene3D" id="1.10.4030.10">
    <property type="entry name" value="Porin chaperone SurA, peptide-binding domain"/>
    <property type="match status" value="1"/>
</dbReference>
<dbReference type="InterPro" id="IPR023058">
    <property type="entry name" value="PPIase_PpiC_CS"/>
</dbReference>
<dbReference type="Pfam" id="PF13145">
    <property type="entry name" value="Rotamase_2"/>
    <property type="match status" value="1"/>
</dbReference>
<dbReference type="PROSITE" id="PS50198">
    <property type="entry name" value="PPIC_PPIASE_2"/>
    <property type="match status" value="1"/>
</dbReference>
<dbReference type="InterPro" id="IPR046357">
    <property type="entry name" value="PPIase_dom_sf"/>
</dbReference>
<dbReference type="Proteomes" id="UP001597079">
    <property type="component" value="Unassembled WGS sequence"/>
</dbReference>
<evidence type="ECO:0000256" key="5">
    <source>
        <dbReference type="ARBA" id="ARBA00023235"/>
    </source>
</evidence>
<dbReference type="PANTHER" id="PTHR47245:SF1">
    <property type="entry name" value="FOLDASE PROTEIN PRSA"/>
    <property type="match status" value="1"/>
</dbReference>
<comment type="catalytic activity">
    <reaction evidence="1">
        <text>[protein]-peptidylproline (omega=180) = [protein]-peptidylproline (omega=0)</text>
        <dbReference type="Rhea" id="RHEA:16237"/>
        <dbReference type="Rhea" id="RHEA-COMP:10747"/>
        <dbReference type="Rhea" id="RHEA-COMP:10748"/>
        <dbReference type="ChEBI" id="CHEBI:83833"/>
        <dbReference type="ChEBI" id="CHEBI:83834"/>
        <dbReference type="EC" id="5.2.1.8"/>
    </reaction>
</comment>
<dbReference type="EMBL" id="JBHUCX010000075">
    <property type="protein sequence ID" value="MFD1676752.1"/>
    <property type="molecule type" value="Genomic_DNA"/>
</dbReference>
<evidence type="ECO:0000313" key="11">
    <source>
        <dbReference type="Proteomes" id="UP001597079"/>
    </source>
</evidence>
<reference evidence="11" key="1">
    <citation type="journal article" date="2019" name="Int. J. Syst. Evol. Microbiol.">
        <title>The Global Catalogue of Microorganisms (GCM) 10K type strain sequencing project: providing services to taxonomists for standard genome sequencing and annotation.</title>
        <authorList>
            <consortium name="The Broad Institute Genomics Platform"/>
            <consortium name="The Broad Institute Genome Sequencing Center for Infectious Disease"/>
            <person name="Wu L."/>
            <person name="Ma J."/>
        </authorList>
    </citation>
    <scope>NUCLEOTIDE SEQUENCE [LARGE SCALE GENOMIC DNA]</scope>
    <source>
        <strain evidence="11">CGMCC 1.12286</strain>
    </source>
</reference>
<keyword evidence="8" id="KW-1133">Transmembrane helix</keyword>
<feature type="region of interest" description="Disordered" evidence="7">
    <location>
        <begin position="197"/>
        <end position="216"/>
    </location>
</feature>
<evidence type="ECO:0000256" key="8">
    <source>
        <dbReference type="SAM" id="Phobius"/>
    </source>
</evidence>
<evidence type="ECO:0000313" key="10">
    <source>
        <dbReference type="EMBL" id="MFD1676752.1"/>
    </source>
</evidence>
<dbReference type="SUPFAM" id="SSF109998">
    <property type="entry name" value="Triger factor/SurA peptide-binding domain-like"/>
    <property type="match status" value="1"/>
</dbReference>
<dbReference type="RefSeq" id="WP_377944660.1">
    <property type="nucleotide sequence ID" value="NZ_JBHUCX010000075.1"/>
</dbReference>
<gene>
    <name evidence="10" type="ORF">ACFSB2_18935</name>
</gene>
<dbReference type="Pfam" id="PF13624">
    <property type="entry name" value="SurA_N_3"/>
    <property type="match status" value="1"/>
</dbReference>
<evidence type="ECO:0000256" key="3">
    <source>
        <dbReference type="ARBA" id="ARBA00022729"/>
    </source>
</evidence>
<dbReference type="SUPFAM" id="SSF54534">
    <property type="entry name" value="FKBP-like"/>
    <property type="match status" value="1"/>
</dbReference>
<evidence type="ECO:0000256" key="1">
    <source>
        <dbReference type="ARBA" id="ARBA00000971"/>
    </source>
</evidence>
<dbReference type="PANTHER" id="PTHR47245">
    <property type="entry name" value="PEPTIDYLPROLYL ISOMERASE"/>
    <property type="match status" value="1"/>
</dbReference>
<feature type="domain" description="PpiC" evidence="9">
    <location>
        <begin position="161"/>
        <end position="251"/>
    </location>
</feature>
<proteinExistence type="predicted"/>
<evidence type="ECO:0000259" key="9">
    <source>
        <dbReference type="PROSITE" id="PS50198"/>
    </source>
</evidence>
<keyword evidence="8" id="KW-0812">Transmembrane</keyword>
<feature type="region of interest" description="Disordered" evidence="7">
    <location>
        <begin position="299"/>
        <end position="319"/>
    </location>
</feature>